<accession>A0A162UZV1</accession>
<dbReference type="InParanoid" id="A0A162UZV1"/>
<dbReference type="Proteomes" id="UP000077315">
    <property type="component" value="Unassembled WGS sequence"/>
</dbReference>
<dbReference type="InterPro" id="IPR025476">
    <property type="entry name" value="Helitron_helicase-like"/>
</dbReference>
<name>A0A162UZV1_PHYB8</name>
<dbReference type="Pfam" id="PF14214">
    <property type="entry name" value="Helitron_like_N"/>
    <property type="match status" value="1"/>
</dbReference>
<evidence type="ECO:0000313" key="3">
    <source>
        <dbReference type="EMBL" id="OAD79062.1"/>
    </source>
</evidence>
<reference evidence="4" key="1">
    <citation type="submission" date="2015-06" db="EMBL/GenBank/DDBJ databases">
        <title>Expansion of signal transduction pathways in fungi by whole-genome duplication.</title>
        <authorList>
            <consortium name="DOE Joint Genome Institute"/>
            <person name="Corrochano L.M."/>
            <person name="Kuo A."/>
            <person name="Marcet-Houben M."/>
            <person name="Polaino S."/>
            <person name="Salamov A."/>
            <person name="Villalobos J.M."/>
            <person name="Alvarez M.I."/>
            <person name="Avalos J."/>
            <person name="Benito E.P."/>
            <person name="Benoit I."/>
            <person name="Burger G."/>
            <person name="Camino L.P."/>
            <person name="Canovas D."/>
            <person name="Cerda-Olmedo E."/>
            <person name="Cheng J.-F."/>
            <person name="Dominguez A."/>
            <person name="Elias M."/>
            <person name="Eslava A.P."/>
            <person name="Glaser F."/>
            <person name="Grimwood J."/>
            <person name="Gutierrez G."/>
            <person name="Heitman J."/>
            <person name="Henrissat B."/>
            <person name="Iturriaga E.A."/>
            <person name="Lang B.F."/>
            <person name="Lavin J.L."/>
            <person name="Lee S."/>
            <person name="Li W."/>
            <person name="Lindquist E."/>
            <person name="Lopez-Garcia S."/>
            <person name="Luque E.M."/>
            <person name="Marcos A.T."/>
            <person name="Martin J."/>
            <person name="McCluskey K."/>
            <person name="Medina H.R."/>
            <person name="Miralles-Duran A."/>
            <person name="Miyazaki A."/>
            <person name="Munoz-Torres E."/>
            <person name="Oguiza J.A."/>
            <person name="Ohm R."/>
            <person name="Olmedo M."/>
            <person name="Orejas M."/>
            <person name="Ortiz-Castellanos L."/>
            <person name="Pisabarro A.G."/>
            <person name="Rodriguez-Romero J."/>
            <person name="Ruiz-Herrera J."/>
            <person name="Ruiz-Vazquez R."/>
            <person name="Sanz C."/>
            <person name="Schackwitz W."/>
            <person name="Schmutz J."/>
            <person name="Shahriari M."/>
            <person name="Shelest E."/>
            <person name="Silva-Franco F."/>
            <person name="Soanes D."/>
            <person name="Syed K."/>
            <person name="Tagua V.G."/>
            <person name="Talbot N.J."/>
            <person name="Thon M."/>
            <person name="De vries R.P."/>
            <person name="Wiebenga A."/>
            <person name="Yadav J.S."/>
            <person name="Braun E.L."/>
            <person name="Baker S."/>
            <person name="Garre V."/>
            <person name="Horwitz B."/>
            <person name="Torres-Martinez S."/>
            <person name="Idnurm A."/>
            <person name="Herrera-Estrella A."/>
            <person name="Gabaldon T."/>
            <person name="Grigoriev I.V."/>
        </authorList>
    </citation>
    <scope>NUCLEOTIDE SEQUENCE [LARGE SCALE GENOMIC DNA]</scope>
    <source>
        <strain evidence="4">NRRL 1555(-)</strain>
    </source>
</reference>
<evidence type="ECO:0000259" key="2">
    <source>
        <dbReference type="Pfam" id="PF14214"/>
    </source>
</evidence>
<feature type="region of interest" description="Disordered" evidence="1">
    <location>
        <begin position="91"/>
        <end position="111"/>
    </location>
</feature>
<dbReference type="VEuPathDB" id="FungiDB:PHYBLDRAFT_62173"/>
<dbReference type="EMBL" id="KV440973">
    <property type="protein sequence ID" value="OAD79062.1"/>
    <property type="molecule type" value="Genomic_DNA"/>
</dbReference>
<proteinExistence type="predicted"/>
<dbReference type="PANTHER" id="PTHR45786">
    <property type="entry name" value="DNA BINDING PROTEIN-LIKE"/>
    <property type="match status" value="1"/>
</dbReference>
<gene>
    <name evidence="3" type="ORF">PHYBLDRAFT_62173</name>
</gene>
<dbReference type="STRING" id="763407.A0A162UZV1"/>
<dbReference type="PANTHER" id="PTHR45786:SF74">
    <property type="entry name" value="ATP-DEPENDENT DNA HELICASE"/>
    <property type="match status" value="1"/>
</dbReference>
<evidence type="ECO:0000256" key="1">
    <source>
        <dbReference type="SAM" id="MobiDB-lite"/>
    </source>
</evidence>
<organism evidence="3 4">
    <name type="scientific">Phycomyces blakesleeanus (strain ATCC 8743b / DSM 1359 / FGSC 10004 / NBRC 33097 / NRRL 1555)</name>
    <dbReference type="NCBI Taxonomy" id="763407"/>
    <lineage>
        <taxon>Eukaryota</taxon>
        <taxon>Fungi</taxon>
        <taxon>Fungi incertae sedis</taxon>
        <taxon>Mucoromycota</taxon>
        <taxon>Mucoromycotina</taxon>
        <taxon>Mucoromycetes</taxon>
        <taxon>Mucorales</taxon>
        <taxon>Phycomycetaceae</taxon>
        <taxon>Phycomyces</taxon>
    </lineage>
</organism>
<dbReference type="OrthoDB" id="2447509at2759"/>
<dbReference type="RefSeq" id="XP_018297102.1">
    <property type="nucleotide sequence ID" value="XM_018440918.1"/>
</dbReference>
<feature type="compositionally biased region" description="Basic and acidic residues" evidence="1">
    <location>
        <begin position="94"/>
        <end position="103"/>
    </location>
</feature>
<evidence type="ECO:0000313" key="4">
    <source>
        <dbReference type="Proteomes" id="UP000077315"/>
    </source>
</evidence>
<protein>
    <recommendedName>
        <fullName evidence="2">Helitron helicase-like domain-containing protein</fullName>
    </recommendedName>
</protein>
<sequence length="533" mass="61055">MLGHSRSTHKQCFMNPKNISLHIPQKRTNVDEYPAESSRTAALRIRCEPVQDQNLDIETSTSISVSELTEFSLANETITEVLEAVMEEEIEETSSDKEVTGREEEVEEISTVDRGSILPHCSHSISEPAVDNRGDIDIECQFCGAMMWAHEKNSRSSLRSPTFSMCCNKGKHVLPQIEPTPTGIAELLNYRTRNGKKFLENIRSYNSTMSFTSLGAKIDISVGNNINGAYNFRIHKTICHRIGSILPVTESDIAHPKFAQIYIYDSAAQIDQRQYHSPQLERSVLEKIQSILMETNPFVHLFRTMDQISWEKKQSIDLILRLVAEGPWDQRQYNAPPAKTLCCTPEPTSNRTSMSTTDLMMLYTMCYSFHMVKMVGPLMPARCQEIEYNRLHFITSNQNRLRVDLYSGIQDAIIYNDCNLANLGKRAILLSSFIGSPWYMAQLYQDSMSIVRRFGKPDLFITFTCNSKWPEITNFLLAGQKANDRPDLCSRVFNMKFKELMIDLTKKIFWGKFWSLYMSLNSKSADFLMPTFF</sequence>
<dbReference type="GeneID" id="29001824"/>
<feature type="domain" description="Helitron helicase-like" evidence="2">
    <location>
        <begin position="384"/>
        <end position="514"/>
    </location>
</feature>
<dbReference type="AlphaFoldDB" id="A0A162UZV1"/>
<keyword evidence="4" id="KW-1185">Reference proteome</keyword>